<dbReference type="InterPro" id="IPR005583">
    <property type="entry name" value="YaaA"/>
</dbReference>
<dbReference type="RefSeq" id="WP_253667848.1">
    <property type="nucleotide sequence ID" value="NZ_JAMTCP010000002.1"/>
</dbReference>
<gene>
    <name evidence="1" type="ORF">LX15_000561</name>
</gene>
<reference evidence="1 2" key="1">
    <citation type="submission" date="2022-06" db="EMBL/GenBank/DDBJ databases">
        <title>Genomic Encyclopedia of Archaeal and Bacterial Type Strains, Phase II (KMG-II): from individual species to whole genera.</title>
        <authorList>
            <person name="Goeker M."/>
        </authorList>
    </citation>
    <scope>NUCLEOTIDE SEQUENCE [LARGE SCALE GENOMIC DNA]</scope>
    <source>
        <strain evidence="1 2">DSM 40477</strain>
    </source>
</reference>
<proteinExistence type="predicted"/>
<evidence type="ECO:0000313" key="1">
    <source>
        <dbReference type="EMBL" id="MCP2256878.1"/>
    </source>
</evidence>
<dbReference type="PANTHER" id="PTHR30283">
    <property type="entry name" value="PEROXIDE STRESS RESPONSE PROTEIN YAAA"/>
    <property type="match status" value="1"/>
</dbReference>
<dbReference type="NCBIfam" id="NF002544">
    <property type="entry name" value="PRK02101.2-1"/>
    <property type="match status" value="1"/>
</dbReference>
<evidence type="ECO:0008006" key="3">
    <source>
        <dbReference type="Google" id="ProtNLM"/>
    </source>
</evidence>
<accession>A0ABT1HMY6</accession>
<dbReference type="Pfam" id="PF03883">
    <property type="entry name" value="H2O2_YaaD"/>
    <property type="match status" value="1"/>
</dbReference>
<keyword evidence="2" id="KW-1185">Reference proteome</keyword>
<comment type="caution">
    <text evidence="1">The sequence shown here is derived from an EMBL/GenBank/DDBJ whole genome shotgun (WGS) entry which is preliminary data.</text>
</comment>
<organism evidence="1 2">
    <name type="scientific">Streptoalloteichus tenebrarius (strain ATCC 17920 / DSM 40477 / JCM 4838 / CBS 697.72 / NBRC 16177 / NCIMB 11028 / NRRL B-12390 / A12253. 1 / ISP 5477)</name>
    <name type="common">Streptomyces tenebrarius</name>
    <dbReference type="NCBI Taxonomy" id="1933"/>
    <lineage>
        <taxon>Bacteria</taxon>
        <taxon>Bacillati</taxon>
        <taxon>Actinomycetota</taxon>
        <taxon>Actinomycetes</taxon>
        <taxon>Pseudonocardiales</taxon>
        <taxon>Pseudonocardiaceae</taxon>
        <taxon>Streptoalloteichus</taxon>
    </lineage>
</organism>
<protein>
    <recommendedName>
        <fullName evidence="3">Peroxide stress protein YaaA</fullName>
    </recommendedName>
</protein>
<dbReference type="PANTHER" id="PTHR30283:SF4">
    <property type="entry name" value="PEROXIDE STRESS RESISTANCE PROTEIN YAAA"/>
    <property type="match status" value="1"/>
</dbReference>
<dbReference type="Proteomes" id="UP001205311">
    <property type="component" value="Unassembled WGS sequence"/>
</dbReference>
<evidence type="ECO:0000313" key="2">
    <source>
        <dbReference type="Proteomes" id="UP001205311"/>
    </source>
</evidence>
<dbReference type="EMBL" id="JAMTCP010000002">
    <property type="protein sequence ID" value="MCP2256878.1"/>
    <property type="molecule type" value="Genomic_DNA"/>
</dbReference>
<sequence>MLVLLPPSETKAAGGAGAPLDLDALSWPELTPARRQAANALVTLASDVSASLAALGLSERQEAEVERNAVLWSSPTLPALRRYTGVLYDALDVASMSRAELARAEQRLAVASALFGLVRGADPIPAYRLSAGSALPEVGPLRDLWRPALEPILSTVDDLILDLRSGAYAGLAPARGAVTVRVVTEDATGRRKTVSHHNKAYKGRLARVLATTRAEVHTARDACRVARRGGLSLEQTGDLGLDLVVS</sequence>
<name>A0ABT1HMY6_STRSD</name>